<proteinExistence type="predicted"/>
<feature type="transmembrane region" description="Helical" evidence="1">
    <location>
        <begin position="227"/>
        <end position="245"/>
    </location>
</feature>
<organism evidence="3 4">
    <name type="scientific">Corynebacterium suranareeae</name>
    <dbReference type="NCBI Taxonomy" id="2506452"/>
    <lineage>
        <taxon>Bacteria</taxon>
        <taxon>Bacillati</taxon>
        <taxon>Actinomycetota</taxon>
        <taxon>Actinomycetes</taxon>
        <taxon>Mycobacteriales</taxon>
        <taxon>Corynebacteriaceae</taxon>
        <taxon>Corynebacterium</taxon>
    </lineage>
</organism>
<evidence type="ECO:0000256" key="1">
    <source>
        <dbReference type="SAM" id="Phobius"/>
    </source>
</evidence>
<keyword evidence="4" id="KW-1185">Reference proteome</keyword>
<dbReference type="InterPro" id="IPR012867">
    <property type="entry name" value="DUF1648"/>
</dbReference>
<dbReference type="Pfam" id="PF07853">
    <property type="entry name" value="DUF1648"/>
    <property type="match status" value="1"/>
</dbReference>
<dbReference type="KEGG" id="csur:N24_2618"/>
<evidence type="ECO:0000313" key="4">
    <source>
        <dbReference type="Proteomes" id="UP000218244"/>
    </source>
</evidence>
<sequence>MVAIVNTRAEELPNLPKLPFNWTWLIATIAVTVVLVGIGLIVYYPSLPDPMPVHWNGSGEADNWSPKSVGTFLSFFLIGPGIMVLTILGMQALLIMQSQAITQRGGAKTANEAHRQWETYKATNTHIGWYMFVLNTLILVMILNEFRPHPLRGGFVIGLIGIIAATIVLLVVLGKTTTSLAKKYPMPARDGKMWGIFYNDPDDNRILVDTGMGMNYTFNIAHTWGKVLAVSLIAVPLIIVALVAFL</sequence>
<accession>A0A160PVS6</accession>
<protein>
    <recommendedName>
        <fullName evidence="2">DUF1648 domain-containing protein</fullName>
    </recommendedName>
</protein>
<feature type="transmembrane region" description="Helical" evidence="1">
    <location>
        <begin position="155"/>
        <end position="173"/>
    </location>
</feature>
<reference evidence="3 4" key="1">
    <citation type="submission" date="2016-02" db="EMBL/GenBank/DDBJ databases">
        <title>Corynebacterium glutamicum N24 whole genome sequencing project.</title>
        <authorList>
            <person name="Matsutani M."/>
            <person name="Nangtapong N."/>
            <person name="Yakushi T."/>
            <person name="Matsushita K."/>
        </authorList>
    </citation>
    <scope>NUCLEOTIDE SEQUENCE [LARGE SCALE GENOMIC DNA]</scope>
    <source>
        <strain evidence="3 4">N24</strain>
    </source>
</reference>
<dbReference type="Proteomes" id="UP000218244">
    <property type="component" value="Chromosome"/>
</dbReference>
<evidence type="ECO:0000313" key="3">
    <source>
        <dbReference type="EMBL" id="BAU96880.1"/>
    </source>
</evidence>
<dbReference type="EMBL" id="AP017369">
    <property type="protein sequence ID" value="BAU96880.1"/>
    <property type="molecule type" value="Genomic_DNA"/>
</dbReference>
<feature type="transmembrane region" description="Helical" evidence="1">
    <location>
        <begin position="21"/>
        <end position="44"/>
    </location>
</feature>
<dbReference type="AlphaFoldDB" id="A0A160PVS6"/>
<evidence type="ECO:0000259" key="2">
    <source>
        <dbReference type="Pfam" id="PF07853"/>
    </source>
</evidence>
<gene>
    <name evidence="3" type="ORF">N24_2618</name>
</gene>
<keyword evidence="1" id="KW-0472">Membrane</keyword>
<feature type="transmembrane region" description="Helical" evidence="1">
    <location>
        <begin position="127"/>
        <end position="143"/>
    </location>
</feature>
<name>A0A160PVS6_9CORY</name>
<feature type="transmembrane region" description="Helical" evidence="1">
    <location>
        <begin position="72"/>
        <end position="95"/>
    </location>
</feature>
<keyword evidence="1" id="KW-1133">Transmembrane helix</keyword>
<feature type="domain" description="DUF1648" evidence="2">
    <location>
        <begin position="33"/>
        <end position="77"/>
    </location>
</feature>
<keyword evidence="1" id="KW-0812">Transmembrane</keyword>